<evidence type="ECO:0000256" key="11">
    <source>
        <dbReference type="ARBA" id="ARBA00023303"/>
    </source>
</evidence>
<evidence type="ECO:0000259" key="15">
    <source>
        <dbReference type="SMART" id="SM00225"/>
    </source>
</evidence>
<protein>
    <submittedName>
        <fullName evidence="17">BTB domain-containing protein</fullName>
    </submittedName>
</protein>
<keyword evidence="2" id="KW-0813">Transport</keyword>
<dbReference type="Proteomes" id="UP000050741">
    <property type="component" value="Unassembled WGS sequence"/>
</dbReference>
<sequence>MLIDTAKRLPVPCMDERVVLNVGGIRHETYQATLKKIPATRLSRLTPAQSNYDPMLNEYFFDRHPAVFEQILNYYRTGKLHYPTSVCGPLFEEELEYWGLDANQVEPCCWMTYTQHRETQETLAVLDKLDTDDLKDEDPQTQEQHRMKKFGWEDAFWEGRLNWWMRTKPRIWALFDEPYSSTAAKVVASVSVCFICISIFSFCFKTHPSLRIPILQISNFTEFTSSSALPQHYHHQQQQQQQQQQYHSYASSSNYNQHINVQRVATEPHKIFAQIEFVCNIWFTFEILVRFICCPDKLKFFKYPLNVIDLVATLSFYTDAVLVRLLKDQAPKDLVEFLSMIRILRLFKLTQHHRGLQILIHTFRASAKELMLLVFFLILGVVIFATLVYYAEKTETNPNNQFTSIPVGLWFSLITMTTVGYGDMTPQTHLGRLVGSLCAVMGVLTIALPVPVIVSNFAMFYSHSQAREKLPRKRRRVLPAEQVRLQFRRHAQSSILESNTLSRVTSTRRRSANVNANSEMAVEPKMAPLLKNNVGPRPSSDGADEHSPSRRCAAHPLSPSRSPQKRLPSTRPSPAASPTRKKSLSGGLNASGETKGGKEKNCPEI</sequence>
<dbReference type="InterPro" id="IPR011333">
    <property type="entry name" value="SKP1/BTB/POZ_sf"/>
</dbReference>
<dbReference type="GO" id="GO:0043679">
    <property type="term" value="C:axon terminus"/>
    <property type="evidence" value="ECO:0007669"/>
    <property type="project" value="TreeGrafter"/>
</dbReference>
<keyword evidence="8 14" id="KW-1133">Transmembrane helix</keyword>
<dbReference type="GO" id="GO:0045211">
    <property type="term" value="C:postsynaptic membrane"/>
    <property type="evidence" value="ECO:0007669"/>
    <property type="project" value="TreeGrafter"/>
</dbReference>
<comment type="similarity">
    <text evidence="12">Belongs to the potassium channel family. C (Shaw) (TC 1.A.1.2) subfamily. Shaw sub-subfamily.</text>
</comment>
<dbReference type="InterPro" id="IPR005821">
    <property type="entry name" value="Ion_trans_dom"/>
</dbReference>
<keyword evidence="5" id="KW-0631">Potassium channel</keyword>
<organism evidence="16 17">
    <name type="scientific">Globodera pallida</name>
    <name type="common">Potato cyst nematode worm</name>
    <name type="synonym">Heterodera pallida</name>
    <dbReference type="NCBI Taxonomy" id="36090"/>
    <lineage>
        <taxon>Eukaryota</taxon>
        <taxon>Metazoa</taxon>
        <taxon>Ecdysozoa</taxon>
        <taxon>Nematoda</taxon>
        <taxon>Chromadorea</taxon>
        <taxon>Rhabditida</taxon>
        <taxon>Tylenchina</taxon>
        <taxon>Tylenchomorpha</taxon>
        <taxon>Tylenchoidea</taxon>
        <taxon>Heteroderidae</taxon>
        <taxon>Heteroderinae</taxon>
        <taxon>Globodera</taxon>
    </lineage>
</organism>
<evidence type="ECO:0000313" key="16">
    <source>
        <dbReference type="Proteomes" id="UP000050741"/>
    </source>
</evidence>
<dbReference type="PRINTS" id="PR00169">
    <property type="entry name" value="KCHANNEL"/>
</dbReference>
<reference evidence="16" key="1">
    <citation type="submission" date="2014-05" db="EMBL/GenBank/DDBJ databases">
        <title>The genome and life-stage specific transcriptomes of Globodera pallida elucidate key aspects of plant parasitism by a cyst nematode.</title>
        <authorList>
            <person name="Cotton J.A."/>
            <person name="Lilley C.J."/>
            <person name="Jones L.M."/>
            <person name="Kikuchi T."/>
            <person name="Reid A.J."/>
            <person name="Thorpe P."/>
            <person name="Tsai I.J."/>
            <person name="Beasley H."/>
            <person name="Blok V."/>
            <person name="Cock P.J.A."/>
            <person name="Van den Akker S.E."/>
            <person name="Holroyd N."/>
            <person name="Hunt M."/>
            <person name="Mantelin S."/>
            <person name="Naghra H."/>
            <person name="Pain A."/>
            <person name="Palomares-Rius J.E."/>
            <person name="Zarowiecki M."/>
            <person name="Berriman M."/>
            <person name="Jones J.T."/>
            <person name="Urwin P.E."/>
        </authorList>
    </citation>
    <scope>NUCLEOTIDE SEQUENCE [LARGE SCALE GENOMIC DNA]</scope>
    <source>
        <strain evidence="16">Lindley</strain>
    </source>
</reference>
<evidence type="ECO:0000256" key="13">
    <source>
        <dbReference type="SAM" id="MobiDB-lite"/>
    </source>
</evidence>
<evidence type="ECO:0000256" key="14">
    <source>
        <dbReference type="SAM" id="Phobius"/>
    </source>
</evidence>
<dbReference type="GO" id="GO:0032590">
    <property type="term" value="C:dendrite membrane"/>
    <property type="evidence" value="ECO:0007669"/>
    <property type="project" value="TreeGrafter"/>
</dbReference>
<evidence type="ECO:0000256" key="6">
    <source>
        <dbReference type="ARBA" id="ARBA00022882"/>
    </source>
</evidence>
<dbReference type="Gene3D" id="1.10.287.70">
    <property type="match status" value="1"/>
</dbReference>
<feature type="transmembrane region" description="Helical" evidence="14">
    <location>
        <begin position="186"/>
        <end position="204"/>
    </location>
</feature>
<feature type="region of interest" description="Disordered" evidence="13">
    <location>
        <begin position="498"/>
        <end position="605"/>
    </location>
</feature>
<evidence type="ECO:0000313" key="17">
    <source>
        <dbReference type="WBParaSite" id="GPLIN_000230900"/>
    </source>
</evidence>
<evidence type="ECO:0000256" key="4">
    <source>
        <dbReference type="ARBA" id="ARBA00022692"/>
    </source>
</evidence>
<evidence type="ECO:0000256" key="9">
    <source>
        <dbReference type="ARBA" id="ARBA00023065"/>
    </source>
</evidence>
<dbReference type="SMART" id="SM00225">
    <property type="entry name" value="BTB"/>
    <property type="match status" value="1"/>
</dbReference>
<evidence type="ECO:0000256" key="7">
    <source>
        <dbReference type="ARBA" id="ARBA00022958"/>
    </source>
</evidence>
<evidence type="ECO:0000256" key="3">
    <source>
        <dbReference type="ARBA" id="ARBA00022538"/>
    </source>
</evidence>
<dbReference type="InterPro" id="IPR003968">
    <property type="entry name" value="K_chnl_volt-dep_Kv"/>
</dbReference>
<evidence type="ECO:0000256" key="8">
    <source>
        <dbReference type="ARBA" id="ARBA00022989"/>
    </source>
</evidence>
<comment type="subcellular location">
    <subcellularLocation>
        <location evidence="1">Membrane</location>
        <topology evidence="1">Multi-pass membrane protein</topology>
    </subcellularLocation>
</comment>
<dbReference type="InterPro" id="IPR003974">
    <property type="entry name" value="K_chnl_volt-dep_Kv3"/>
</dbReference>
<feature type="compositionally biased region" description="Low complexity" evidence="13">
    <location>
        <begin position="569"/>
        <end position="578"/>
    </location>
</feature>
<dbReference type="SUPFAM" id="SSF81324">
    <property type="entry name" value="Voltage-gated potassium channels"/>
    <property type="match status" value="1"/>
</dbReference>
<proteinExistence type="inferred from homology"/>
<dbReference type="Pfam" id="PF02214">
    <property type="entry name" value="BTB_2"/>
    <property type="match status" value="1"/>
</dbReference>
<keyword evidence="10 14" id="KW-0472">Membrane</keyword>
<dbReference type="InterPro" id="IPR003131">
    <property type="entry name" value="T1-type_BTB"/>
</dbReference>
<dbReference type="Gene3D" id="1.20.120.350">
    <property type="entry name" value="Voltage-gated potassium channels. Chain C"/>
    <property type="match status" value="1"/>
</dbReference>
<accession>A0A183BNX3</accession>
<keyword evidence="11" id="KW-0407">Ion channel</keyword>
<dbReference type="PANTHER" id="PTHR11537">
    <property type="entry name" value="VOLTAGE-GATED POTASSIUM CHANNEL"/>
    <property type="match status" value="1"/>
</dbReference>
<dbReference type="GO" id="GO:0032809">
    <property type="term" value="C:neuronal cell body membrane"/>
    <property type="evidence" value="ECO:0007669"/>
    <property type="project" value="TreeGrafter"/>
</dbReference>
<keyword evidence="9" id="KW-0406">Ion transport</keyword>
<keyword evidence="7" id="KW-0630">Potassium</keyword>
<keyword evidence="4 14" id="KW-0812">Transmembrane</keyword>
<dbReference type="CDD" id="cd18416">
    <property type="entry name" value="BTB_Shaw-like"/>
    <property type="match status" value="1"/>
</dbReference>
<dbReference type="GO" id="GO:0042734">
    <property type="term" value="C:presynaptic membrane"/>
    <property type="evidence" value="ECO:0007669"/>
    <property type="project" value="TreeGrafter"/>
</dbReference>
<reference evidence="17" key="2">
    <citation type="submission" date="2016-06" db="UniProtKB">
        <authorList>
            <consortium name="WormBaseParasite"/>
        </authorList>
    </citation>
    <scope>IDENTIFICATION</scope>
</reference>
<dbReference type="WBParaSite" id="GPLIN_000230900">
    <property type="protein sequence ID" value="GPLIN_000230900"/>
    <property type="gene ID" value="GPLIN_000230900"/>
</dbReference>
<dbReference type="InterPro" id="IPR000210">
    <property type="entry name" value="BTB/POZ_dom"/>
</dbReference>
<feature type="compositionally biased region" description="Basic and acidic residues" evidence="13">
    <location>
        <begin position="595"/>
        <end position="605"/>
    </location>
</feature>
<dbReference type="InterPro" id="IPR027359">
    <property type="entry name" value="Volt_channel_dom_sf"/>
</dbReference>
<dbReference type="GO" id="GO:0051260">
    <property type="term" value="P:protein homooligomerization"/>
    <property type="evidence" value="ECO:0007669"/>
    <property type="project" value="InterPro"/>
</dbReference>
<evidence type="ECO:0000256" key="10">
    <source>
        <dbReference type="ARBA" id="ARBA00023136"/>
    </source>
</evidence>
<dbReference type="SUPFAM" id="SSF54695">
    <property type="entry name" value="POZ domain"/>
    <property type="match status" value="1"/>
</dbReference>
<keyword evidence="16" id="KW-1185">Reference proteome</keyword>
<dbReference type="GO" id="GO:0005251">
    <property type="term" value="F:delayed rectifier potassium channel activity"/>
    <property type="evidence" value="ECO:0007669"/>
    <property type="project" value="TreeGrafter"/>
</dbReference>
<evidence type="ECO:0000256" key="1">
    <source>
        <dbReference type="ARBA" id="ARBA00004141"/>
    </source>
</evidence>
<dbReference type="GO" id="GO:0001508">
    <property type="term" value="P:action potential"/>
    <property type="evidence" value="ECO:0007669"/>
    <property type="project" value="TreeGrafter"/>
</dbReference>
<feature type="transmembrane region" description="Helical" evidence="14">
    <location>
        <begin position="402"/>
        <end position="421"/>
    </location>
</feature>
<dbReference type="Gene3D" id="3.30.710.10">
    <property type="entry name" value="Potassium Channel Kv1.1, Chain A"/>
    <property type="match status" value="1"/>
</dbReference>
<dbReference type="Pfam" id="PF00520">
    <property type="entry name" value="Ion_trans"/>
    <property type="match status" value="1"/>
</dbReference>
<evidence type="ECO:0000256" key="12">
    <source>
        <dbReference type="ARBA" id="ARBA00061303"/>
    </source>
</evidence>
<dbReference type="FunFam" id="1.10.287.70:FF:000002">
    <property type="entry name" value="Potassium voltage-gated channel subfamily a member"/>
    <property type="match status" value="1"/>
</dbReference>
<evidence type="ECO:0000256" key="2">
    <source>
        <dbReference type="ARBA" id="ARBA00022448"/>
    </source>
</evidence>
<name>A0A183BNX3_GLOPA</name>
<keyword evidence="3" id="KW-0633">Potassium transport</keyword>
<dbReference type="FunFam" id="3.30.710.10:FF:000020">
    <property type="entry name" value="Potassium voltage-gated channel protein Shaw"/>
    <property type="match status" value="1"/>
</dbReference>
<dbReference type="PRINTS" id="PR01491">
    <property type="entry name" value="KVCHANNEL"/>
</dbReference>
<keyword evidence="6" id="KW-0851">Voltage-gated channel</keyword>
<feature type="transmembrane region" description="Helical" evidence="14">
    <location>
        <begin position="370"/>
        <end position="390"/>
    </location>
</feature>
<feature type="transmembrane region" description="Helical" evidence="14">
    <location>
        <begin position="433"/>
        <end position="461"/>
    </location>
</feature>
<dbReference type="AlphaFoldDB" id="A0A183BNX3"/>
<evidence type="ECO:0000256" key="5">
    <source>
        <dbReference type="ARBA" id="ARBA00022826"/>
    </source>
</evidence>
<feature type="domain" description="BTB" evidence="15">
    <location>
        <begin position="16"/>
        <end position="116"/>
    </location>
</feature>
<dbReference type="InterPro" id="IPR028325">
    <property type="entry name" value="VG_K_chnl"/>
</dbReference>
<dbReference type="PRINTS" id="PR01498">
    <property type="entry name" value="SHAWCHANNEL"/>
</dbReference>
<dbReference type="PANTHER" id="PTHR11537:SF245">
    <property type="entry name" value="POTASSIUM VOLTAGE-GATED CHANNEL PROTEIN EGL-36"/>
    <property type="match status" value="1"/>
</dbReference>
<dbReference type="GO" id="GO:0008076">
    <property type="term" value="C:voltage-gated potassium channel complex"/>
    <property type="evidence" value="ECO:0007669"/>
    <property type="project" value="InterPro"/>
</dbReference>